<dbReference type="Pfam" id="PF17921">
    <property type="entry name" value="Integrase_H2C2"/>
    <property type="match status" value="1"/>
</dbReference>
<sequence length="1147" mass="131419">MEAAINALLVSHAKQREEIGALREAVTTMCQVLSKTRATIDPGRLLTKQTPDDDVEAYLEVFERTAIREKWPEGDWGTLLAPFLTGEAQRACQDLPAKDAADYVKLKGAILSHYGHSLPARAQLFHAWTFDPTQPVRPQIATLTQLTKAWLTTVVERIVLDRCIRSLPAEAKRYAAQTSPADVETLTALLENHQVTVEVMKVNRQDPSRMGRPSTRVKSENELTYPHFAVKNNLLYRVIKMEGGVVEQLLVPKPYISRVLYLAHSHLLGAHLRAEKTYKHILRRFYWPGVKRAVEEYCRQCATCQKTSPKVNYHNPLVPLPITETPFHRIAMDIMGPLPKSSRGHRYILVILDYATRYPEAIPLRAATAKAVARETFLLFSRVGIVEEILTDQGTCFMSKVLKEMCKLLKVSQIRTSVYHPQTDGLVERFNQTLKQMLRKVIEVDGKNWDQLLPYVLFSIREVPQSSTGFSPFELLYGRRPRGMMDIAKEVWENQPSPHRSVVEHVEQIHQRMTQVWPVVREHMKQAQEAQAQAYNRGAQLREFQPGEKVMVLVPTHECKFLAKWHGPYEVVERVGPVNYKIRQLGWRRVHQIYHINLLKKWYEPEQCLLSPLSSQVSSQEPVEVEMGAQLSPAQKQDLLEMVSQHSDVFSLLPGRTTVVYHDIVTEPGRKVRLKPYRIPEAQREAIREEVRKMLALNIIEESSSAWSSPIVLVPKPDGSVRFCNDFRKLNEISCFDAYPMPRVDELIERLGPARFVSTLDLTKGYWQVPFTDQAKEKTEFSTPDGLFQYRVLLFGVHGAPPTFQRMMDKILQPHQEYAAAYLDDIVVHSADWSSHLSRLRAMLSALREAGLTANPTKCKLGLEEAEYLGFTIGRGNVRPQKRKTDTISKWPKPVTKKQVKTFLGLVGYYRQFIPNFATLAAPLHDLTKNHLPHHVVWSAEVELAFSSLKQALGENPVLITPDFQQPFIVQTDASETGLGAVFSQQRNGEEHPIMFNSRKLLKHEHNYSTVEKECLAIRWVLKKLRYYLLGREFTLITDHAPLKWMSTAKDSNARVTRWFLDLQDFCFRVEHRSGKLQGNVDALSRREECLWSVAPGNSLELRGGVCGKPMWEGETPDQRSRPRLGKVINHEYFHLLTLQTWNHSQL</sequence>
<dbReference type="SUPFAM" id="SSF56672">
    <property type="entry name" value="DNA/RNA polymerases"/>
    <property type="match status" value="1"/>
</dbReference>
<evidence type="ECO:0000256" key="1">
    <source>
        <dbReference type="ARBA" id="ARBA00010879"/>
    </source>
</evidence>
<dbReference type="GO" id="GO:0004523">
    <property type="term" value="F:RNA-DNA hybrid ribonuclease activity"/>
    <property type="evidence" value="ECO:0007669"/>
    <property type="project" value="UniProtKB-EC"/>
</dbReference>
<dbReference type="InterPro" id="IPR043128">
    <property type="entry name" value="Rev_trsase/Diguanyl_cyclase"/>
</dbReference>
<dbReference type="InterPro" id="IPR054465">
    <property type="entry name" value="Integrase_p58-like_C"/>
</dbReference>
<evidence type="ECO:0000256" key="3">
    <source>
        <dbReference type="ARBA" id="ARBA00022679"/>
    </source>
</evidence>
<dbReference type="Proteomes" id="UP001108240">
    <property type="component" value="Unplaced"/>
</dbReference>
<evidence type="ECO:0000256" key="4">
    <source>
        <dbReference type="ARBA" id="ARBA00022695"/>
    </source>
</evidence>
<name>A0A9J7YWC6_CYPCA</name>
<dbReference type="FunFam" id="3.30.420.10:FF:000032">
    <property type="entry name" value="Retrovirus-related Pol polyprotein from transposon 297-like Protein"/>
    <property type="match status" value="1"/>
</dbReference>
<dbReference type="Gene3D" id="3.30.70.270">
    <property type="match status" value="2"/>
</dbReference>
<dbReference type="InterPro" id="IPR050951">
    <property type="entry name" value="Retrovirus_Pol_polyprotein"/>
</dbReference>
<dbReference type="AlphaFoldDB" id="A0A9J7YWC6"/>
<feature type="domain" description="Integrase catalytic" evidence="11">
    <location>
        <begin position="322"/>
        <end position="480"/>
    </location>
</feature>
<dbReference type="InterPro" id="IPR041373">
    <property type="entry name" value="RT_RNaseH"/>
</dbReference>
<dbReference type="GeneTree" id="ENSGT01050000244855"/>
<dbReference type="Gene3D" id="3.30.420.10">
    <property type="entry name" value="Ribonuclease H-like superfamily/Ribonuclease H"/>
    <property type="match status" value="1"/>
</dbReference>
<dbReference type="FunFam" id="3.30.70.270:FF:000020">
    <property type="entry name" value="Transposon Tf2-6 polyprotein-like Protein"/>
    <property type="match status" value="1"/>
</dbReference>
<feature type="domain" description="Reverse transcriptase" evidence="10">
    <location>
        <begin position="695"/>
        <end position="873"/>
    </location>
</feature>
<evidence type="ECO:0000256" key="9">
    <source>
        <dbReference type="ARBA" id="ARBA00039658"/>
    </source>
</evidence>
<dbReference type="PANTHER" id="PTHR37984:SF5">
    <property type="entry name" value="PROTEIN NYNRIN-LIKE"/>
    <property type="match status" value="1"/>
</dbReference>
<dbReference type="PROSITE" id="PS50878">
    <property type="entry name" value="RT_POL"/>
    <property type="match status" value="1"/>
</dbReference>
<dbReference type="Ensembl" id="ENSCCRT00000168440.1">
    <property type="protein sequence ID" value="ENSCCRP00000124854.1"/>
    <property type="gene ID" value="ENSCCRG00000054379.1"/>
</dbReference>
<evidence type="ECO:0000313" key="13">
    <source>
        <dbReference type="Proteomes" id="UP001108240"/>
    </source>
</evidence>
<keyword evidence="6" id="KW-0255">Endonuclease</keyword>
<dbReference type="InterPro" id="IPR041588">
    <property type="entry name" value="Integrase_H2C2"/>
</dbReference>
<keyword evidence="8" id="KW-0695">RNA-directed DNA polymerase</keyword>
<keyword evidence="5" id="KW-0540">Nuclease</keyword>
<dbReference type="Pfam" id="PF00665">
    <property type="entry name" value="rve"/>
    <property type="match status" value="1"/>
</dbReference>
<keyword evidence="7" id="KW-0378">Hydrolase</keyword>
<dbReference type="GO" id="GO:0003676">
    <property type="term" value="F:nucleic acid binding"/>
    <property type="evidence" value="ECO:0007669"/>
    <property type="project" value="InterPro"/>
</dbReference>
<dbReference type="InterPro" id="IPR012337">
    <property type="entry name" value="RNaseH-like_sf"/>
</dbReference>
<comment type="similarity">
    <text evidence="1">Belongs to the beta type-B retroviral polymerase family. HERV class-II K(HML-2) pol subfamily.</text>
</comment>
<dbReference type="Pfam" id="PF00078">
    <property type="entry name" value="RVT_1"/>
    <property type="match status" value="1"/>
</dbReference>
<proteinExistence type="inferred from homology"/>
<dbReference type="Gene3D" id="3.10.10.10">
    <property type="entry name" value="HIV Type 1 Reverse Transcriptase, subunit A, domain 1"/>
    <property type="match status" value="1"/>
</dbReference>
<dbReference type="OMA" id="ATIEMEC"/>
<keyword evidence="4" id="KW-0548">Nucleotidyltransferase</keyword>
<dbReference type="Pfam" id="PF22938">
    <property type="entry name" value="Integrase_p58_C"/>
    <property type="match status" value="1"/>
</dbReference>
<dbReference type="FunFam" id="3.10.20.370:FF:000001">
    <property type="entry name" value="Retrovirus-related Pol polyprotein from transposon 17.6-like protein"/>
    <property type="match status" value="1"/>
</dbReference>
<evidence type="ECO:0000256" key="8">
    <source>
        <dbReference type="ARBA" id="ARBA00022918"/>
    </source>
</evidence>
<evidence type="ECO:0000256" key="2">
    <source>
        <dbReference type="ARBA" id="ARBA00012180"/>
    </source>
</evidence>
<dbReference type="GO" id="GO:0003964">
    <property type="term" value="F:RNA-directed DNA polymerase activity"/>
    <property type="evidence" value="ECO:0007669"/>
    <property type="project" value="UniProtKB-KW"/>
</dbReference>
<evidence type="ECO:0000256" key="6">
    <source>
        <dbReference type="ARBA" id="ARBA00022759"/>
    </source>
</evidence>
<keyword evidence="13" id="KW-1185">Reference proteome</keyword>
<evidence type="ECO:0000259" key="10">
    <source>
        <dbReference type="PROSITE" id="PS50878"/>
    </source>
</evidence>
<dbReference type="PANTHER" id="PTHR37984">
    <property type="entry name" value="PROTEIN CBG26694"/>
    <property type="match status" value="1"/>
</dbReference>
<dbReference type="SUPFAM" id="SSF47353">
    <property type="entry name" value="Retrovirus capsid dimerization domain-like"/>
    <property type="match status" value="1"/>
</dbReference>
<dbReference type="FunFam" id="1.10.340.70:FF:000001">
    <property type="entry name" value="Retrovirus-related Pol polyprotein from transposon gypsy-like Protein"/>
    <property type="match status" value="1"/>
</dbReference>
<keyword evidence="3" id="KW-0808">Transferase</keyword>
<protein>
    <recommendedName>
        <fullName evidence="9">Gypsy retrotransposon integrase-like protein 1</fullName>
        <ecNumber evidence="2">3.1.26.4</ecNumber>
    </recommendedName>
</protein>
<accession>A0A9J7YWC6</accession>
<dbReference type="CDD" id="cd09274">
    <property type="entry name" value="RNase_HI_RT_Ty3"/>
    <property type="match status" value="1"/>
</dbReference>
<dbReference type="Pfam" id="PF17917">
    <property type="entry name" value="RT_RNaseH"/>
    <property type="match status" value="1"/>
</dbReference>
<dbReference type="CDD" id="cd01647">
    <property type="entry name" value="RT_LTR"/>
    <property type="match status" value="1"/>
</dbReference>
<reference evidence="12" key="1">
    <citation type="submission" date="2025-08" db="UniProtKB">
        <authorList>
            <consortium name="Ensembl"/>
        </authorList>
    </citation>
    <scope>IDENTIFICATION</scope>
</reference>
<dbReference type="GO" id="GO:0015074">
    <property type="term" value="P:DNA integration"/>
    <property type="evidence" value="ECO:0007669"/>
    <property type="project" value="InterPro"/>
</dbReference>
<dbReference type="InterPro" id="IPR000477">
    <property type="entry name" value="RT_dom"/>
</dbReference>
<dbReference type="InterPro" id="IPR043502">
    <property type="entry name" value="DNA/RNA_pol_sf"/>
</dbReference>
<organism evidence="12 13">
    <name type="scientific">Cyprinus carpio carpio</name>
    <dbReference type="NCBI Taxonomy" id="630221"/>
    <lineage>
        <taxon>Eukaryota</taxon>
        <taxon>Metazoa</taxon>
        <taxon>Chordata</taxon>
        <taxon>Craniata</taxon>
        <taxon>Vertebrata</taxon>
        <taxon>Euteleostomi</taxon>
        <taxon>Actinopterygii</taxon>
        <taxon>Neopterygii</taxon>
        <taxon>Teleostei</taxon>
        <taxon>Ostariophysi</taxon>
        <taxon>Cypriniformes</taxon>
        <taxon>Cyprinidae</taxon>
        <taxon>Cyprininae</taxon>
        <taxon>Cyprinus</taxon>
    </lineage>
</organism>
<dbReference type="InterPro" id="IPR036397">
    <property type="entry name" value="RNaseH_sf"/>
</dbReference>
<evidence type="ECO:0000256" key="7">
    <source>
        <dbReference type="ARBA" id="ARBA00022801"/>
    </source>
</evidence>
<evidence type="ECO:0000259" key="11">
    <source>
        <dbReference type="PROSITE" id="PS50994"/>
    </source>
</evidence>
<dbReference type="EC" id="3.1.26.4" evidence="2"/>
<dbReference type="InterPro" id="IPR001584">
    <property type="entry name" value="Integrase_cat-core"/>
</dbReference>
<dbReference type="SUPFAM" id="SSF53098">
    <property type="entry name" value="Ribonuclease H-like"/>
    <property type="match status" value="1"/>
</dbReference>
<evidence type="ECO:0000256" key="5">
    <source>
        <dbReference type="ARBA" id="ARBA00022722"/>
    </source>
</evidence>
<reference evidence="12" key="2">
    <citation type="submission" date="2025-09" db="UniProtKB">
        <authorList>
            <consortium name="Ensembl"/>
        </authorList>
    </citation>
    <scope>IDENTIFICATION</scope>
</reference>
<dbReference type="Gene3D" id="1.10.340.70">
    <property type="match status" value="1"/>
</dbReference>
<dbReference type="PROSITE" id="PS50994">
    <property type="entry name" value="INTEGRASE"/>
    <property type="match status" value="1"/>
</dbReference>
<evidence type="ECO:0000313" key="12">
    <source>
        <dbReference type="Ensembl" id="ENSCCRP00000124854.1"/>
    </source>
</evidence>